<comment type="function">
    <text evidence="3 4">Co-chaperone involved in the maturation of iron-sulfur cluster-containing proteins. Seems to help targeting proteins to be folded toward HscA.</text>
</comment>
<dbReference type="Pfam" id="PF07743">
    <property type="entry name" value="HSCB_C"/>
    <property type="match status" value="1"/>
</dbReference>
<dbReference type="SUPFAM" id="SSF46565">
    <property type="entry name" value="Chaperone J-domain"/>
    <property type="match status" value="1"/>
</dbReference>
<evidence type="ECO:0000256" key="2">
    <source>
        <dbReference type="ARBA" id="ARBA00023186"/>
    </source>
</evidence>
<dbReference type="GO" id="GO:0044571">
    <property type="term" value="P:[2Fe-2S] cluster assembly"/>
    <property type="evidence" value="ECO:0007669"/>
    <property type="project" value="InterPro"/>
</dbReference>
<dbReference type="InterPro" id="IPR036869">
    <property type="entry name" value="J_dom_sf"/>
</dbReference>
<dbReference type="InterPro" id="IPR009073">
    <property type="entry name" value="HscB_oligo_C"/>
</dbReference>
<dbReference type="CDD" id="cd06257">
    <property type="entry name" value="DnaJ"/>
    <property type="match status" value="1"/>
</dbReference>
<dbReference type="InterPro" id="IPR004640">
    <property type="entry name" value="HscB"/>
</dbReference>
<evidence type="ECO:0000256" key="3">
    <source>
        <dbReference type="ARBA" id="ARBA00025596"/>
    </source>
</evidence>
<feature type="domain" description="J" evidence="5">
    <location>
        <begin position="14"/>
        <end position="88"/>
    </location>
</feature>
<organism evidence="6 7">
    <name type="scientific">Nitrogeniibacter mangrovi</name>
    <dbReference type="NCBI Taxonomy" id="2016596"/>
    <lineage>
        <taxon>Bacteria</taxon>
        <taxon>Pseudomonadati</taxon>
        <taxon>Pseudomonadota</taxon>
        <taxon>Betaproteobacteria</taxon>
        <taxon>Rhodocyclales</taxon>
        <taxon>Zoogloeaceae</taxon>
        <taxon>Nitrogeniibacter</taxon>
    </lineage>
</organism>
<evidence type="ECO:0000256" key="4">
    <source>
        <dbReference type="HAMAP-Rule" id="MF_00682"/>
    </source>
</evidence>
<keyword evidence="7" id="KW-1185">Reference proteome</keyword>
<dbReference type="NCBIfam" id="TIGR00714">
    <property type="entry name" value="hscB"/>
    <property type="match status" value="1"/>
</dbReference>
<dbReference type="SUPFAM" id="SSF47144">
    <property type="entry name" value="HSC20 (HSCB), C-terminal oligomerisation domain"/>
    <property type="match status" value="1"/>
</dbReference>
<sequence length="184" mass="21356">MRELAEGARSLQQDYFALFDLPRRFAVDTDRLEQAYLDRQGQVHPDRHAHRSDAEKRVAMQWATRINEAYRTLRKPLARARYLLELQGFDVGVETNTVMAPEFLMEQMEWREAVEEARDGADLTELEHLHRRLVAHAREVNARLGVQLDGEPADLDGASDTVRRLMFIEKLQEEIDDAIEALED</sequence>
<dbReference type="GO" id="GO:0051259">
    <property type="term" value="P:protein complex oligomerization"/>
    <property type="evidence" value="ECO:0007669"/>
    <property type="project" value="InterPro"/>
</dbReference>
<evidence type="ECO:0000313" key="7">
    <source>
        <dbReference type="Proteomes" id="UP000501991"/>
    </source>
</evidence>
<dbReference type="GO" id="GO:1990230">
    <property type="term" value="C:iron-sulfur cluster transfer complex"/>
    <property type="evidence" value="ECO:0007669"/>
    <property type="project" value="TreeGrafter"/>
</dbReference>
<dbReference type="Gene3D" id="1.10.287.110">
    <property type="entry name" value="DnaJ domain"/>
    <property type="match status" value="1"/>
</dbReference>
<dbReference type="InterPro" id="IPR036386">
    <property type="entry name" value="HscB_C_sf"/>
</dbReference>
<gene>
    <name evidence="4 6" type="primary">hscB</name>
    <name evidence="6" type="ORF">G3580_10580</name>
</gene>
<reference evidence="6 7" key="1">
    <citation type="submission" date="2020-02" db="EMBL/GenBank/DDBJ databases">
        <title>Nitrogenibacter mangrovi gen. nov., sp. nov. isolated from mangrove sediment, a denitrifying betaproteobacterium.</title>
        <authorList>
            <person name="Liao H."/>
            <person name="Tian Y."/>
        </authorList>
    </citation>
    <scope>NUCLEOTIDE SEQUENCE [LARGE SCALE GENOMIC DNA]</scope>
    <source>
        <strain evidence="6 7">M9-3-2</strain>
    </source>
</reference>
<comment type="subunit">
    <text evidence="4">Interacts with HscA and stimulates its ATPase activity.</text>
</comment>
<dbReference type="KEGG" id="azq:G3580_10580"/>
<accession>A0A6C1B324</accession>
<dbReference type="SMART" id="SM00271">
    <property type="entry name" value="DnaJ"/>
    <property type="match status" value="1"/>
</dbReference>
<dbReference type="NCBIfam" id="NF002935">
    <property type="entry name" value="PRK03578.1"/>
    <property type="match status" value="1"/>
</dbReference>
<protein>
    <recommendedName>
        <fullName evidence="4">Co-chaperone protein HscB homolog</fullName>
    </recommendedName>
</protein>
<evidence type="ECO:0000313" key="6">
    <source>
        <dbReference type="EMBL" id="QID18051.1"/>
    </source>
</evidence>
<dbReference type="Gene3D" id="1.20.1280.20">
    <property type="entry name" value="HscB, C-terminal domain"/>
    <property type="match status" value="1"/>
</dbReference>
<dbReference type="AlphaFoldDB" id="A0A6C1B324"/>
<dbReference type="GO" id="GO:0051087">
    <property type="term" value="F:protein-folding chaperone binding"/>
    <property type="evidence" value="ECO:0007669"/>
    <property type="project" value="InterPro"/>
</dbReference>
<dbReference type="PANTHER" id="PTHR14021">
    <property type="entry name" value="IRON-SULFUR CLUSTER CO-CHAPERONE PROTEIN HSCB"/>
    <property type="match status" value="1"/>
</dbReference>
<evidence type="ECO:0000256" key="1">
    <source>
        <dbReference type="ARBA" id="ARBA00010476"/>
    </source>
</evidence>
<dbReference type="GO" id="GO:0001671">
    <property type="term" value="F:ATPase activator activity"/>
    <property type="evidence" value="ECO:0007669"/>
    <property type="project" value="InterPro"/>
</dbReference>
<comment type="similarity">
    <text evidence="1 4">Belongs to the HscB family.</text>
</comment>
<evidence type="ECO:0000259" key="5">
    <source>
        <dbReference type="PROSITE" id="PS50076"/>
    </source>
</evidence>
<dbReference type="InterPro" id="IPR001623">
    <property type="entry name" value="DnaJ_domain"/>
</dbReference>
<dbReference type="GO" id="GO:0006457">
    <property type="term" value="P:protein folding"/>
    <property type="evidence" value="ECO:0007669"/>
    <property type="project" value="UniProtKB-UniRule"/>
</dbReference>
<keyword evidence="2 4" id="KW-0143">Chaperone</keyword>
<dbReference type="PROSITE" id="PS50076">
    <property type="entry name" value="DNAJ_2"/>
    <property type="match status" value="1"/>
</dbReference>
<proteinExistence type="inferred from homology"/>
<dbReference type="HAMAP" id="MF_00682">
    <property type="entry name" value="HscB"/>
    <property type="match status" value="1"/>
</dbReference>
<name>A0A6C1B324_9RHOO</name>
<dbReference type="EMBL" id="CP048836">
    <property type="protein sequence ID" value="QID18051.1"/>
    <property type="molecule type" value="Genomic_DNA"/>
</dbReference>
<dbReference type="PANTHER" id="PTHR14021:SF15">
    <property type="entry name" value="IRON-SULFUR CLUSTER CO-CHAPERONE PROTEIN HSCB"/>
    <property type="match status" value="1"/>
</dbReference>
<dbReference type="RefSeq" id="WP_173765332.1">
    <property type="nucleotide sequence ID" value="NZ_CP048836.1"/>
</dbReference>
<dbReference type="Proteomes" id="UP000501991">
    <property type="component" value="Chromosome"/>
</dbReference>